<proteinExistence type="predicted"/>
<organism evidence="1 2">
    <name type="scientific">Magallana gigas</name>
    <name type="common">Pacific oyster</name>
    <name type="synonym">Crassostrea gigas</name>
    <dbReference type="NCBI Taxonomy" id="29159"/>
    <lineage>
        <taxon>Eukaryota</taxon>
        <taxon>Metazoa</taxon>
        <taxon>Spiralia</taxon>
        <taxon>Lophotrochozoa</taxon>
        <taxon>Mollusca</taxon>
        <taxon>Bivalvia</taxon>
        <taxon>Autobranchia</taxon>
        <taxon>Pteriomorphia</taxon>
        <taxon>Ostreida</taxon>
        <taxon>Ostreoidea</taxon>
        <taxon>Ostreidae</taxon>
        <taxon>Magallana</taxon>
    </lineage>
</organism>
<dbReference type="EnsemblMetazoa" id="G3424.3">
    <property type="protein sequence ID" value="G3424.3:cds"/>
    <property type="gene ID" value="G3424"/>
</dbReference>
<dbReference type="Proteomes" id="UP000005408">
    <property type="component" value="Unassembled WGS sequence"/>
</dbReference>
<dbReference type="EnsemblMetazoa" id="G3424.2">
    <property type="protein sequence ID" value="G3424.2:cds"/>
    <property type="gene ID" value="G3424"/>
</dbReference>
<accession>A0A8W8MS99</accession>
<evidence type="ECO:0008006" key="3">
    <source>
        <dbReference type="Google" id="ProtNLM"/>
    </source>
</evidence>
<dbReference type="AlphaFoldDB" id="A0A8W8MS99"/>
<reference evidence="1" key="1">
    <citation type="submission" date="2022-08" db="UniProtKB">
        <authorList>
            <consortium name="EnsemblMetazoa"/>
        </authorList>
    </citation>
    <scope>IDENTIFICATION</scope>
    <source>
        <strain evidence="1">05x7-T-G4-1.051#20</strain>
    </source>
</reference>
<sequence length="498" mass="56422">MSREVKCGLHNTKAEYLCVYHREPICVACKYHERHKSCPFEQDHLVELTADIPPSDQVRNQLYDVCRRLYGDVLVLRDGDFFPPGDLKNKLTVLFGNFKTKINDLQNESEKCIDETKSNCKQQFDNVQQNCSNVLIDIRKVMNELFVNPPQDLSEIGEKLTLLRNVVDDKAKEKKACDPKHQLGLQLALVFDHDKVVTLQKEILGSEFIDSLFPPVSDPKFELVNTLDTSQGSPDVLITGCTVLLTGEIVLVDNKNSRMLIYTASGKFASKIEVNKQPHDVTDREGEICVTFPKCSEIGFIRKNQTTGNISTRRSCFGVEYGGGKLVVSCYSSGYKLPWHYRRCWQFCVYDNNNELVQVIEQDGLGEWLYMSNGYFDFCPFRNQIVFLSTDGEAYQLYLTGPSRLQTLGELGSRNGEKLTALRSSGSTMITCHTEGMNRIRFLASQTSVLRLQSSIPSSTSEINFGKKCAGTMHCDVLSRVLVVCEKEESKYVYVLKF</sequence>
<protein>
    <recommendedName>
        <fullName evidence="3">B box-type domain-containing protein</fullName>
    </recommendedName>
</protein>
<keyword evidence="2" id="KW-1185">Reference proteome</keyword>
<evidence type="ECO:0000313" key="1">
    <source>
        <dbReference type="EnsemblMetazoa" id="G3424.3:cds"/>
    </source>
</evidence>
<dbReference type="EnsemblMetazoa" id="G3424.1">
    <property type="protein sequence ID" value="G3424.1:cds"/>
    <property type="gene ID" value="G3424"/>
</dbReference>
<name>A0A8W8MS99_MAGGI</name>
<evidence type="ECO:0000313" key="2">
    <source>
        <dbReference type="Proteomes" id="UP000005408"/>
    </source>
</evidence>
<dbReference type="SUPFAM" id="SSF57845">
    <property type="entry name" value="B-box zinc-binding domain"/>
    <property type="match status" value="1"/>
</dbReference>